<sequence>MLKARKRFAHYLHRCYSDRSTLKHYLNDVDLFVRQVGDKSSESVSIKDVDDYIDSQMEKQLKPATINRRIASLHTFFEYLASEEPDKAWPNPVNRRRHCLKQGQSLPRDASEAEVNTLFGVIDDPRDRAMLGLMVGAGLRVGEVVTLSCDHLEAPPLPRQMARLRVVGKGRKERIAWITPYWYETVSQWLAIRAPAKTNALFLNQHQRLLSVAGVQYRFKRYCKEAGIHLTCHQLRHTFARRLAEQRMPTESIGQLLGHAQLKTTQLYTAGANPDLGDEFLETMNRLETATLVETTPISAIPLAPAQEEVADLQALEQAIARLQTLPDWLQGTLALYLPADEYERLLKTVLEQAASLTPRHVLDRAWFLTLAHTGIRSCELLNLRLHDVDFASKRLIVRGSKNYRDRVVFLTPTLTAALANYLALRPAVEDDHFWIDNDNVLTSARIGYPVHRWGQAAKVAVSPHRLRHTLATQLVNQGMPLPSVGKLLGHRSLNTTQHYARLFEQTVKEQFEAAIAHIEGIAATTWPQARGEPSRTILQKDPEFVEHIIDSV</sequence>
<dbReference type="InterPro" id="IPR004107">
    <property type="entry name" value="Integrase_SAM-like_N"/>
</dbReference>
<reference evidence="6" key="1">
    <citation type="submission" date="2018-06" db="EMBL/GenBank/DDBJ databases">
        <authorList>
            <person name="Zhirakovskaya E."/>
        </authorList>
    </citation>
    <scope>NUCLEOTIDE SEQUENCE</scope>
</reference>
<dbReference type="GO" id="GO:0003677">
    <property type="term" value="F:DNA binding"/>
    <property type="evidence" value="ECO:0007669"/>
    <property type="project" value="UniProtKB-KW"/>
</dbReference>
<evidence type="ECO:0000259" key="5">
    <source>
        <dbReference type="PROSITE" id="PS51900"/>
    </source>
</evidence>
<dbReference type="InterPro" id="IPR011010">
    <property type="entry name" value="DNA_brk_join_enz"/>
</dbReference>
<dbReference type="PROSITE" id="PS51900">
    <property type="entry name" value="CB"/>
    <property type="match status" value="1"/>
</dbReference>
<keyword evidence="3" id="KW-0233">DNA recombination</keyword>
<dbReference type="GO" id="GO:0006310">
    <property type="term" value="P:DNA recombination"/>
    <property type="evidence" value="ECO:0007669"/>
    <property type="project" value="UniProtKB-KW"/>
</dbReference>
<dbReference type="InterPro" id="IPR002104">
    <property type="entry name" value="Integrase_catalytic"/>
</dbReference>
<dbReference type="SUPFAM" id="SSF56349">
    <property type="entry name" value="DNA breaking-rejoining enzymes"/>
    <property type="match status" value="2"/>
</dbReference>
<dbReference type="InterPro" id="IPR050090">
    <property type="entry name" value="Tyrosine_recombinase_XerCD"/>
</dbReference>
<organism evidence="6">
    <name type="scientific">hydrothermal vent metagenome</name>
    <dbReference type="NCBI Taxonomy" id="652676"/>
    <lineage>
        <taxon>unclassified sequences</taxon>
        <taxon>metagenomes</taxon>
        <taxon>ecological metagenomes</taxon>
    </lineage>
</organism>
<evidence type="ECO:0000256" key="3">
    <source>
        <dbReference type="ARBA" id="ARBA00023172"/>
    </source>
</evidence>
<dbReference type="Gene3D" id="1.10.150.130">
    <property type="match status" value="1"/>
</dbReference>
<evidence type="ECO:0000259" key="4">
    <source>
        <dbReference type="PROSITE" id="PS51898"/>
    </source>
</evidence>
<dbReference type="CDD" id="cd00397">
    <property type="entry name" value="DNA_BRE_C"/>
    <property type="match status" value="1"/>
</dbReference>
<keyword evidence="1" id="KW-0229">DNA integration</keyword>
<dbReference type="EMBL" id="UOEU01000717">
    <property type="protein sequence ID" value="VAW38749.1"/>
    <property type="molecule type" value="Genomic_DNA"/>
</dbReference>
<protein>
    <submittedName>
        <fullName evidence="6">Uncharacterized protein</fullName>
    </submittedName>
</protein>
<evidence type="ECO:0000256" key="1">
    <source>
        <dbReference type="ARBA" id="ARBA00022908"/>
    </source>
</evidence>
<feature type="domain" description="Tyr recombinase" evidence="4">
    <location>
        <begin position="105"/>
        <end position="281"/>
    </location>
</feature>
<dbReference type="Pfam" id="PF00589">
    <property type="entry name" value="Phage_integrase"/>
    <property type="match status" value="2"/>
</dbReference>
<dbReference type="PROSITE" id="PS51898">
    <property type="entry name" value="TYR_RECOMBINASE"/>
    <property type="match status" value="2"/>
</dbReference>
<accession>A0A3B0VPF8</accession>
<dbReference type="InterPro" id="IPR010998">
    <property type="entry name" value="Integrase_recombinase_N"/>
</dbReference>
<dbReference type="PANTHER" id="PTHR30349:SF41">
    <property type="entry name" value="INTEGRASE_RECOMBINASE PROTEIN MJ0367-RELATED"/>
    <property type="match status" value="1"/>
</dbReference>
<dbReference type="InterPro" id="IPR044068">
    <property type="entry name" value="CB"/>
</dbReference>
<evidence type="ECO:0000313" key="6">
    <source>
        <dbReference type="EMBL" id="VAW38749.1"/>
    </source>
</evidence>
<feature type="domain" description="Core-binding (CB)" evidence="5">
    <location>
        <begin position="1"/>
        <end position="81"/>
    </location>
</feature>
<proteinExistence type="predicted"/>
<dbReference type="Pfam" id="PF02899">
    <property type="entry name" value="Phage_int_SAM_1"/>
    <property type="match status" value="1"/>
</dbReference>
<feature type="domain" description="Tyr recombinase" evidence="4">
    <location>
        <begin position="333"/>
        <end position="513"/>
    </location>
</feature>
<dbReference type="Gene3D" id="1.10.443.10">
    <property type="entry name" value="Intergrase catalytic core"/>
    <property type="match status" value="2"/>
</dbReference>
<dbReference type="PANTHER" id="PTHR30349">
    <property type="entry name" value="PHAGE INTEGRASE-RELATED"/>
    <property type="match status" value="1"/>
</dbReference>
<keyword evidence="2" id="KW-0238">DNA-binding</keyword>
<dbReference type="AlphaFoldDB" id="A0A3B0VPF8"/>
<evidence type="ECO:0000256" key="2">
    <source>
        <dbReference type="ARBA" id="ARBA00023125"/>
    </source>
</evidence>
<dbReference type="GO" id="GO:0015074">
    <property type="term" value="P:DNA integration"/>
    <property type="evidence" value="ECO:0007669"/>
    <property type="project" value="UniProtKB-KW"/>
</dbReference>
<name>A0A3B0VPF8_9ZZZZ</name>
<dbReference type="InterPro" id="IPR013762">
    <property type="entry name" value="Integrase-like_cat_sf"/>
</dbReference>
<gene>
    <name evidence="6" type="ORF">MNBD_CHLOROFLEXI01-3152</name>
</gene>